<proteinExistence type="predicted"/>
<keyword evidence="2" id="KW-1185">Reference proteome</keyword>
<accession>A0A7W6GLY8</accession>
<sequence length="47" mass="5373">MEIEKHSLVVLAAQQLLEMIIGAKLRPCLRLPEQDLSDKMKVAREEV</sequence>
<protein>
    <submittedName>
        <fullName evidence="1">DNA-binding FadR family transcriptional regulator</fullName>
    </submittedName>
</protein>
<dbReference type="Proteomes" id="UP000574761">
    <property type="component" value="Unassembled WGS sequence"/>
</dbReference>
<keyword evidence="1" id="KW-0238">DNA-binding</keyword>
<comment type="caution">
    <text evidence="1">The sequence shown here is derived from an EMBL/GenBank/DDBJ whole genome shotgun (WGS) entry which is preliminary data.</text>
</comment>
<name>A0A7W6GLY8_9HYPH</name>
<dbReference type="AlphaFoldDB" id="A0A7W6GLY8"/>
<reference evidence="1 2" key="1">
    <citation type="submission" date="2020-08" db="EMBL/GenBank/DDBJ databases">
        <title>Genomic Encyclopedia of Type Strains, Phase IV (KMG-IV): sequencing the most valuable type-strain genomes for metagenomic binning, comparative biology and taxonomic classification.</title>
        <authorList>
            <person name="Goeker M."/>
        </authorList>
    </citation>
    <scope>NUCLEOTIDE SEQUENCE [LARGE SCALE GENOMIC DNA]</scope>
    <source>
        <strain evidence="1 2">DSM 100211</strain>
    </source>
</reference>
<evidence type="ECO:0000313" key="1">
    <source>
        <dbReference type="EMBL" id="MBB3978394.1"/>
    </source>
</evidence>
<dbReference type="GO" id="GO:0003677">
    <property type="term" value="F:DNA binding"/>
    <property type="evidence" value="ECO:0007669"/>
    <property type="project" value="UniProtKB-KW"/>
</dbReference>
<organism evidence="1 2">
    <name type="scientific">Mycoplana azooxidifex</name>
    <dbReference type="NCBI Taxonomy" id="1636188"/>
    <lineage>
        <taxon>Bacteria</taxon>
        <taxon>Pseudomonadati</taxon>
        <taxon>Pseudomonadota</taxon>
        <taxon>Alphaproteobacteria</taxon>
        <taxon>Hyphomicrobiales</taxon>
        <taxon>Rhizobiaceae</taxon>
        <taxon>Mycoplana</taxon>
    </lineage>
</organism>
<gene>
    <name evidence="1" type="ORF">GGQ64_003628</name>
</gene>
<dbReference type="EMBL" id="JACIEE010000007">
    <property type="protein sequence ID" value="MBB3978394.1"/>
    <property type="molecule type" value="Genomic_DNA"/>
</dbReference>
<dbReference type="RefSeq" id="WP_183806654.1">
    <property type="nucleotide sequence ID" value="NZ_JACIEE010000007.1"/>
</dbReference>
<evidence type="ECO:0000313" key="2">
    <source>
        <dbReference type="Proteomes" id="UP000574761"/>
    </source>
</evidence>